<evidence type="ECO:0000256" key="1">
    <source>
        <dbReference type="SAM" id="MobiDB-lite"/>
    </source>
</evidence>
<feature type="region of interest" description="Disordered" evidence="1">
    <location>
        <begin position="1"/>
        <end position="31"/>
    </location>
</feature>
<reference evidence="2" key="1">
    <citation type="submission" date="2020-11" db="EMBL/GenBank/DDBJ databases">
        <authorList>
            <consortium name="DOE Joint Genome Institute"/>
            <person name="Ahrendt S."/>
            <person name="Riley R."/>
            <person name="Andreopoulos W."/>
            <person name="Labutti K."/>
            <person name="Pangilinan J."/>
            <person name="Ruiz-Duenas F.J."/>
            <person name="Barrasa J.M."/>
            <person name="Sanchez-Garcia M."/>
            <person name="Camarero S."/>
            <person name="Miyauchi S."/>
            <person name="Serrano A."/>
            <person name="Linde D."/>
            <person name="Babiker R."/>
            <person name="Drula E."/>
            <person name="Ayuso-Fernandez I."/>
            <person name="Pacheco R."/>
            <person name="Padilla G."/>
            <person name="Ferreira P."/>
            <person name="Barriuso J."/>
            <person name="Kellner H."/>
            <person name="Castanera R."/>
            <person name="Alfaro M."/>
            <person name="Ramirez L."/>
            <person name="Pisabarro A.G."/>
            <person name="Kuo A."/>
            <person name="Tritt A."/>
            <person name="Lipzen A."/>
            <person name="He G."/>
            <person name="Yan M."/>
            <person name="Ng V."/>
            <person name="Cullen D."/>
            <person name="Martin F."/>
            <person name="Rosso M.-N."/>
            <person name="Henrissat B."/>
            <person name="Hibbett D."/>
            <person name="Martinez A.T."/>
            <person name="Grigoriev I.V."/>
        </authorList>
    </citation>
    <scope>NUCLEOTIDE SEQUENCE</scope>
    <source>
        <strain evidence="2">ATCC 90797</strain>
    </source>
</reference>
<feature type="compositionally biased region" description="Basic and acidic residues" evidence="1">
    <location>
        <begin position="1"/>
        <end position="11"/>
    </location>
</feature>
<dbReference type="OrthoDB" id="2755229at2759"/>
<gene>
    <name evidence="2" type="ORF">BDN71DRAFT_1560805</name>
</gene>
<evidence type="ECO:0000313" key="2">
    <source>
        <dbReference type="EMBL" id="KAF9494935.1"/>
    </source>
</evidence>
<evidence type="ECO:0000313" key="3">
    <source>
        <dbReference type="Proteomes" id="UP000807025"/>
    </source>
</evidence>
<organism evidence="2 3">
    <name type="scientific">Pleurotus eryngii</name>
    <name type="common">Boletus of the steppes</name>
    <dbReference type="NCBI Taxonomy" id="5323"/>
    <lineage>
        <taxon>Eukaryota</taxon>
        <taxon>Fungi</taxon>
        <taxon>Dikarya</taxon>
        <taxon>Basidiomycota</taxon>
        <taxon>Agaricomycotina</taxon>
        <taxon>Agaricomycetes</taxon>
        <taxon>Agaricomycetidae</taxon>
        <taxon>Agaricales</taxon>
        <taxon>Pleurotineae</taxon>
        <taxon>Pleurotaceae</taxon>
        <taxon>Pleurotus</taxon>
    </lineage>
</organism>
<keyword evidence="3" id="KW-1185">Reference proteome</keyword>
<feature type="compositionally biased region" description="Pro residues" evidence="1">
    <location>
        <begin position="12"/>
        <end position="26"/>
    </location>
</feature>
<dbReference type="AlphaFoldDB" id="A0A9P6DGE0"/>
<dbReference type="Proteomes" id="UP000807025">
    <property type="component" value="Unassembled WGS sequence"/>
</dbReference>
<sequence length="382" mass="43693">MDRNGGGHRNQDPPPPPASPPPPLPPAYLENPHLQFSHRDRAPLLPTESRIAYTQGYFPRVVKSLDSLLSEINEVTTEAIKSHPDKFITLLVYGGGDKIKEENPNLMKDIQAFLQGLAIKGGEKLRVIDPPKKTNAQRGDFAKPHILLLQHGSPELRAFILWFQTFAFQIDGRKIAFSAVRFDINIRPWFITNITGQIIDDDPNMMTIAVETIKEHLSKDTAFRNHVNKVLTNREVGQSVLERKIIVLASFSLAFIPRATDEVEDTPVWQLAGCPVYDNMKDHRQWLKMIRRTDFHIGDMKYIRSTTEIIGCVWCKAETHSSEDCPLPRLEDWKGPIPTHDFVEPEPYYKPNAETKQRNEKRKARKEKARKSKGKKNPAREK</sequence>
<feature type="region of interest" description="Disordered" evidence="1">
    <location>
        <begin position="336"/>
        <end position="382"/>
    </location>
</feature>
<proteinExistence type="predicted"/>
<dbReference type="EMBL" id="MU154567">
    <property type="protein sequence ID" value="KAF9494935.1"/>
    <property type="molecule type" value="Genomic_DNA"/>
</dbReference>
<protein>
    <submittedName>
        <fullName evidence="2">Uncharacterized protein</fullName>
    </submittedName>
</protein>
<name>A0A9P6DGE0_PLEER</name>
<accession>A0A9P6DGE0</accession>
<comment type="caution">
    <text evidence="2">The sequence shown here is derived from an EMBL/GenBank/DDBJ whole genome shotgun (WGS) entry which is preliminary data.</text>
</comment>
<feature type="compositionally biased region" description="Basic residues" evidence="1">
    <location>
        <begin position="359"/>
        <end position="382"/>
    </location>
</feature>